<feature type="transmembrane region" description="Helical" evidence="2">
    <location>
        <begin position="111"/>
        <end position="132"/>
    </location>
</feature>
<keyword evidence="2" id="KW-0812">Transmembrane</keyword>
<feature type="compositionally biased region" description="Basic and acidic residues" evidence="1">
    <location>
        <begin position="7"/>
        <end position="28"/>
    </location>
</feature>
<accession>A0A9D2FSL8</accession>
<name>A0A9D2FSL8_9FIRM</name>
<dbReference type="Gene3D" id="1.10.1900.10">
    <property type="entry name" value="c-terminal domain of poly(a) binding protein"/>
    <property type="match status" value="1"/>
</dbReference>
<evidence type="ECO:0000256" key="1">
    <source>
        <dbReference type="SAM" id="MobiDB-lite"/>
    </source>
</evidence>
<feature type="region of interest" description="Disordered" evidence="1">
    <location>
        <begin position="1"/>
        <end position="28"/>
    </location>
</feature>
<dbReference type="EMBL" id="DXBG01000176">
    <property type="protein sequence ID" value="HIZ65740.1"/>
    <property type="molecule type" value="Genomic_DNA"/>
</dbReference>
<keyword evidence="2" id="KW-0472">Membrane</keyword>
<protein>
    <submittedName>
        <fullName evidence="3">Uncharacterized protein</fullName>
    </submittedName>
</protein>
<reference evidence="3" key="2">
    <citation type="submission" date="2021-04" db="EMBL/GenBank/DDBJ databases">
        <authorList>
            <person name="Gilroy R."/>
        </authorList>
    </citation>
    <scope>NUCLEOTIDE SEQUENCE</scope>
    <source>
        <strain evidence="3">1068</strain>
    </source>
</reference>
<keyword evidence="2" id="KW-1133">Transmembrane helix</keyword>
<evidence type="ECO:0000256" key="2">
    <source>
        <dbReference type="SAM" id="Phobius"/>
    </source>
</evidence>
<feature type="transmembrane region" description="Helical" evidence="2">
    <location>
        <begin position="144"/>
        <end position="164"/>
    </location>
</feature>
<proteinExistence type="predicted"/>
<reference evidence="3" key="1">
    <citation type="journal article" date="2021" name="PeerJ">
        <title>Extensive microbial diversity within the chicken gut microbiome revealed by metagenomics and culture.</title>
        <authorList>
            <person name="Gilroy R."/>
            <person name="Ravi A."/>
            <person name="Getino M."/>
            <person name="Pursley I."/>
            <person name="Horton D.L."/>
            <person name="Alikhan N.F."/>
            <person name="Baker D."/>
            <person name="Gharbi K."/>
            <person name="Hall N."/>
            <person name="Watson M."/>
            <person name="Adriaenssens E.M."/>
            <person name="Foster-Nyarko E."/>
            <person name="Jarju S."/>
            <person name="Secka A."/>
            <person name="Antonio M."/>
            <person name="Oren A."/>
            <person name="Chaudhuri R.R."/>
            <person name="La Ragione R."/>
            <person name="Hildebrand F."/>
            <person name="Pallen M.J."/>
        </authorList>
    </citation>
    <scope>NUCLEOTIDE SEQUENCE</scope>
    <source>
        <strain evidence="3">1068</strain>
    </source>
</reference>
<sequence length="205" mass="23951">MYRKASITKEKNGRTAEKNQKIKERNNRRDARLTKENKLWMTEIICYLREKSLEEGRLEDIRQDITDMFLEAQERGETAEKVMGGDYKSFCEHVVESLGEHPEITREKRNFGLFIAWLPVLGLFSSGLWALFAWHRGRTWDLEQMAVTLVPLVVETAAAFLVKLGTRNLIPIPMDYWLRGKRKYLTLLCGLLFFTGEILFYIAGR</sequence>
<evidence type="ECO:0000313" key="3">
    <source>
        <dbReference type="EMBL" id="HIZ65740.1"/>
    </source>
</evidence>
<organism evidence="3 4">
    <name type="scientific">Candidatus Blautia pullicola</name>
    <dbReference type="NCBI Taxonomy" id="2838498"/>
    <lineage>
        <taxon>Bacteria</taxon>
        <taxon>Bacillati</taxon>
        <taxon>Bacillota</taxon>
        <taxon>Clostridia</taxon>
        <taxon>Lachnospirales</taxon>
        <taxon>Lachnospiraceae</taxon>
        <taxon>Blautia</taxon>
    </lineage>
</organism>
<gene>
    <name evidence="3" type="ORF">H9809_07565</name>
</gene>
<dbReference type="AlphaFoldDB" id="A0A9D2FSL8"/>
<dbReference type="Proteomes" id="UP000824056">
    <property type="component" value="Unassembled WGS sequence"/>
</dbReference>
<comment type="caution">
    <text evidence="3">The sequence shown here is derived from an EMBL/GenBank/DDBJ whole genome shotgun (WGS) entry which is preliminary data.</text>
</comment>
<evidence type="ECO:0000313" key="4">
    <source>
        <dbReference type="Proteomes" id="UP000824056"/>
    </source>
</evidence>
<dbReference type="SUPFAM" id="SSF158560">
    <property type="entry name" value="BH3980-like"/>
    <property type="match status" value="1"/>
</dbReference>
<feature type="transmembrane region" description="Helical" evidence="2">
    <location>
        <begin position="184"/>
        <end position="203"/>
    </location>
</feature>